<dbReference type="Proteomes" id="UP001172738">
    <property type="component" value="Unassembled WGS sequence"/>
</dbReference>
<accession>A0ABT8G2V3</accession>
<reference evidence="2" key="1">
    <citation type="submission" date="2023-06" db="EMBL/GenBank/DDBJ databases">
        <title>SYSU T00b26.</title>
        <authorList>
            <person name="Gao L."/>
            <person name="Fang B.-Z."/>
            <person name="Li W.-J."/>
        </authorList>
    </citation>
    <scope>NUCLEOTIDE SEQUENCE</scope>
    <source>
        <strain evidence="2">SYSU T00b26</strain>
    </source>
</reference>
<dbReference type="InterPro" id="IPR046281">
    <property type="entry name" value="DUF6318"/>
</dbReference>
<dbReference type="Pfam" id="PF19843">
    <property type="entry name" value="DUF6318"/>
    <property type="match status" value="1"/>
</dbReference>
<gene>
    <name evidence="2" type="ORF">QQX04_10770</name>
</gene>
<comment type="caution">
    <text evidence="2">The sequence shown here is derived from an EMBL/GenBank/DDBJ whole genome shotgun (WGS) entry which is preliminary data.</text>
</comment>
<dbReference type="EMBL" id="JAUHPV010000006">
    <property type="protein sequence ID" value="MDN4473474.1"/>
    <property type="molecule type" value="Genomic_DNA"/>
</dbReference>
<proteinExistence type="predicted"/>
<name>A0ABT8G2V3_9MICO</name>
<protein>
    <submittedName>
        <fullName evidence="2">DUF6318 family protein</fullName>
    </submittedName>
</protein>
<evidence type="ECO:0000259" key="1">
    <source>
        <dbReference type="Pfam" id="PF19843"/>
    </source>
</evidence>
<dbReference type="RefSeq" id="WP_301129054.1">
    <property type="nucleotide sequence ID" value="NZ_JAUHPV010000006.1"/>
</dbReference>
<feature type="domain" description="DUF6318" evidence="1">
    <location>
        <begin position="69"/>
        <end position="200"/>
    </location>
</feature>
<dbReference type="PROSITE" id="PS51257">
    <property type="entry name" value="PROKAR_LIPOPROTEIN"/>
    <property type="match status" value="1"/>
</dbReference>
<evidence type="ECO:0000313" key="2">
    <source>
        <dbReference type="EMBL" id="MDN4473474.1"/>
    </source>
</evidence>
<sequence length="206" mass="20997">MTRALLGPASLIACGAILLAGCITDGAAIVTETPTSKVIASPSAEPSGSATPSAEAAGELSDEELLALLPEGATFENVTGAATTAAFFLEELGRAYSSGDTSIIRALGTDECEYCAGQAGDIEASLAAGEQTSGGQIEIAADQTEHNMPGDGYAYVGIHGLLNEVTVTDASGTEHVASEEGKVAWTMQLVYRDGHWMVNGSGVERE</sequence>
<organism evidence="2 3">
    <name type="scientific">Demequina zhanjiangensis</name>
    <dbReference type="NCBI Taxonomy" id="3051659"/>
    <lineage>
        <taxon>Bacteria</taxon>
        <taxon>Bacillati</taxon>
        <taxon>Actinomycetota</taxon>
        <taxon>Actinomycetes</taxon>
        <taxon>Micrococcales</taxon>
        <taxon>Demequinaceae</taxon>
        <taxon>Demequina</taxon>
    </lineage>
</organism>
<evidence type="ECO:0000313" key="3">
    <source>
        <dbReference type="Proteomes" id="UP001172738"/>
    </source>
</evidence>
<keyword evidence="3" id="KW-1185">Reference proteome</keyword>